<dbReference type="InterPro" id="IPR013083">
    <property type="entry name" value="Znf_RING/FYVE/PHD"/>
</dbReference>
<dbReference type="GO" id="GO:0036205">
    <property type="term" value="P:histone catabolic process"/>
    <property type="evidence" value="ECO:0007669"/>
    <property type="project" value="TreeGrafter"/>
</dbReference>
<evidence type="ECO:0008006" key="11">
    <source>
        <dbReference type="Google" id="ProtNLM"/>
    </source>
</evidence>
<protein>
    <recommendedName>
        <fullName evidence="11">BAH domain-containing protein</fullName>
    </recommendedName>
</protein>
<dbReference type="EMBL" id="MCFL01000013">
    <property type="protein sequence ID" value="ORZ37380.1"/>
    <property type="molecule type" value="Genomic_DNA"/>
</dbReference>
<reference evidence="9 10" key="1">
    <citation type="submission" date="2016-07" db="EMBL/GenBank/DDBJ databases">
        <title>Pervasive Adenine N6-methylation of Active Genes in Fungi.</title>
        <authorList>
            <consortium name="DOE Joint Genome Institute"/>
            <person name="Mondo S.J."/>
            <person name="Dannebaum R.O."/>
            <person name="Kuo R.C."/>
            <person name="Labutti K."/>
            <person name="Haridas S."/>
            <person name="Kuo A."/>
            <person name="Salamov A."/>
            <person name="Ahrendt S.R."/>
            <person name="Lipzen A."/>
            <person name="Sullivan W."/>
            <person name="Andreopoulos W.B."/>
            <person name="Clum A."/>
            <person name="Lindquist E."/>
            <person name="Daum C."/>
            <person name="Ramamoorthy G.K."/>
            <person name="Gryganskyi A."/>
            <person name="Culley D."/>
            <person name="Magnuson J.K."/>
            <person name="James T.Y."/>
            <person name="O'Malley M.A."/>
            <person name="Stajich J.E."/>
            <person name="Spatafora J.W."/>
            <person name="Visel A."/>
            <person name="Grigoriev I.V."/>
        </authorList>
    </citation>
    <scope>NUCLEOTIDE SEQUENCE [LARGE SCALE GENOMIC DNA]</scope>
    <source>
        <strain evidence="9 10">PL171</strain>
    </source>
</reference>
<comment type="caution">
    <text evidence="9">The sequence shown here is derived from an EMBL/GenBank/DDBJ whole genome shotgun (WGS) entry which is preliminary data.</text>
</comment>
<feature type="compositionally biased region" description="Acidic residues" evidence="5">
    <location>
        <begin position="631"/>
        <end position="643"/>
    </location>
</feature>
<keyword evidence="3" id="KW-0862">Zinc</keyword>
<name>A0A1Y2HS00_9FUNG</name>
<feature type="compositionally biased region" description="Basic residues" evidence="5">
    <location>
        <begin position="169"/>
        <end position="180"/>
    </location>
</feature>
<feature type="domain" description="BAH" evidence="6">
    <location>
        <begin position="27"/>
        <end position="144"/>
    </location>
</feature>
<dbReference type="PROSITE" id="PS51038">
    <property type="entry name" value="BAH"/>
    <property type="match status" value="1"/>
</dbReference>
<evidence type="ECO:0000256" key="2">
    <source>
        <dbReference type="ARBA" id="ARBA00022771"/>
    </source>
</evidence>
<keyword evidence="1" id="KW-0479">Metal-binding</keyword>
<evidence type="ECO:0000256" key="3">
    <source>
        <dbReference type="ARBA" id="ARBA00022833"/>
    </source>
</evidence>
<evidence type="ECO:0000259" key="7">
    <source>
        <dbReference type="PROSITE" id="PS51156"/>
    </source>
</evidence>
<dbReference type="InterPro" id="IPR043151">
    <property type="entry name" value="BAH_sf"/>
</dbReference>
<dbReference type="AlphaFoldDB" id="A0A1Y2HS00"/>
<feature type="region of interest" description="Disordered" evidence="5">
    <location>
        <begin position="245"/>
        <end position="264"/>
    </location>
</feature>
<evidence type="ECO:0000256" key="1">
    <source>
        <dbReference type="ARBA" id="ARBA00022723"/>
    </source>
</evidence>
<feature type="region of interest" description="Disordered" evidence="5">
    <location>
        <begin position="1"/>
        <end position="30"/>
    </location>
</feature>
<feature type="domain" description="PHD-type" evidence="8">
    <location>
        <begin position="798"/>
        <end position="924"/>
    </location>
</feature>
<evidence type="ECO:0000313" key="10">
    <source>
        <dbReference type="Proteomes" id="UP000193411"/>
    </source>
</evidence>
<dbReference type="CDD" id="cd15571">
    <property type="entry name" value="ePHD"/>
    <property type="match status" value="1"/>
</dbReference>
<dbReference type="GO" id="GO:0003682">
    <property type="term" value="F:chromatin binding"/>
    <property type="evidence" value="ECO:0007669"/>
    <property type="project" value="InterPro"/>
</dbReference>
<dbReference type="InterPro" id="IPR001025">
    <property type="entry name" value="BAH_dom"/>
</dbReference>
<dbReference type="PANTHER" id="PTHR47672">
    <property type="entry name" value="E3 UBIQUITIN-PROTEIN LIGASE SNT2"/>
    <property type="match status" value="1"/>
</dbReference>
<dbReference type="PROSITE" id="PS51805">
    <property type="entry name" value="EPHD"/>
    <property type="match status" value="1"/>
</dbReference>
<dbReference type="GO" id="GO:0004842">
    <property type="term" value="F:ubiquitin-protein transferase activity"/>
    <property type="evidence" value="ECO:0007669"/>
    <property type="project" value="TreeGrafter"/>
</dbReference>
<gene>
    <name evidence="9" type="ORF">BCR44DRAFT_1431042</name>
</gene>
<feature type="region of interest" description="Disordered" evidence="5">
    <location>
        <begin position="311"/>
        <end position="352"/>
    </location>
</feature>
<feature type="region of interest" description="Disordered" evidence="5">
    <location>
        <begin position="160"/>
        <end position="199"/>
    </location>
</feature>
<proteinExistence type="predicted"/>
<sequence length="1157" mass="124761">MASASTRRSSRLKASAASTSSSKPPRPEYKVDDCVMLRSDTLGEPYFLGRIMSFPDPTHVRIAWFYRPQDVLSKTKAYPPRLLVASMHSDINPLRSIVAKCTIKHVAEIGTGSDADLAAYVQQDHTFYYAQLFDRFTKRVYDVVPTHTVTNRRPRCWPKSSSFPTSWSRRARTRNSRPRTKNAACAASGCPRTTPSNVSSATACIMPRALPNARTARRRTTNEQAASDQLQDPYLDGDIHQVLALDDSRPSSPPTTGSRPRTSSNTFPWTYFGIHCTNTDAAELDPRHPFYPRIASRIASKYQATIPKLTVAGAGDSSSGRGGRNSLSGGAGVSAAGAKGKKKQAGAAADPAGTLRHVSLAHTGLPKARVWSTDELFSQLTTLDKPLALPAHSTALLDRAMFELHHSGYSVPATLSILTQLDATHILSAPTPESTPWTDQDNATFVDAVKLHGFDLQAIHEKCMPQRSMPTLQALAVFLHDVVGVSSPTMALEGMFESQMAGRGTGSRIKSPEPSASGGADLMSSDSEPEDIEATQCTLCKGTSASGRYVLTNGPQTVTHANLGVANPDACHVLCDTCGRYWMMYGGLRPAQVGEDGGYQDAMDVDEDEAGGRKKTAAAAPRRTRKRQANDGEDLSELSDVDDASATTQQQQPAGKEAQGKHGRNCRRGGSAHQKGGRGLGATCPDTHCRACACTRCRRAGNVPHVPRRRRHTSQVRRLRPVRPRHLLLPRAASQLCALDTARIHHVATRPRPHVRLRSDHPAAGLNFVCGRRRHHVPNAQMALRSVRERASSHGFARHAMLLCPHEFPCTPAQPMKRTAKRNWVHAMCALFVPEVKVGSADSLEPISGIDEIPKFRWESLCSICTVPGGVTVSCAEQGCGKEFHVSCAFRAGCYFGLLEQHVPSTAGRTKTVSVPNVWCRQHVISDANVDPACKAALMHAAGVAAAGTSGKGGKKSGGKAAQQQQQALIPHGLHVLEEGGDPFPPGDIDWRTKKGERMEIISRPVMRAVLDYAIHHKRAAPAATSRRRNYPILTGIQPSMAAPPTASVNAARAVISGLHAQQQHMQEQQHDDQSDPGQGAGGLKIKLKLGGGATPASGAPRPKCSSCLQRTSPVWWPAEVVLAQVDGHLKNGDAHIVRLAADATAPRLCMACFART</sequence>
<dbReference type="Gene3D" id="2.30.30.490">
    <property type="match status" value="1"/>
</dbReference>
<feature type="domain" description="ELM2" evidence="7">
    <location>
        <begin position="294"/>
        <end position="422"/>
    </location>
</feature>
<evidence type="ECO:0000256" key="4">
    <source>
        <dbReference type="ARBA" id="ARBA00023242"/>
    </source>
</evidence>
<dbReference type="GO" id="GO:0008270">
    <property type="term" value="F:zinc ion binding"/>
    <property type="evidence" value="ECO:0007669"/>
    <property type="project" value="UniProtKB-KW"/>
</dbReference>
<feature type="region of interest" description="Disordered" evidence="5">
    <location>
        <begin position="599"/>
        <end position="680"/>
    </location>
</feature>
<accession>A0A1Y2HS00</accession>
<dbReference type="InterPro" id="IPR034732">
    <property type="entry name" value="EPHD"/>
</dbReference>
<feature type="region of interest" description="Disordered" evidence="5">
    <location>
        <begin position="502"/>
        <end position="533"/>
    </location>
</feature>
<feature type="compositionally biased region" description="Low complexity" evidence="5">
    <location>
        <begin position="312"/>
        <end position="338"/>
    </location>
</feature>
<evidence type="ECO:0000313" key="9">
    <source>
        <dbReference type="EMBL" id="ORZ37380.1"/>
    </source>
</evidence>
<feature type="compositionally biased region" description="Low complexity" evidence="5">
    <location>
        <begin position="254"/>
        <end position="264"/>
    </location>
</feature>
<dbReference type="OrthoDB" id="336088at2759"/>
<dbReference type="GO" id="GO:0048189">
    <property type="term" value="C:Lid2 complex"/>
    <property type="evidence" value="ECO:0007669"/>
    <property type="project" value="TreeGrafter"/>
</dbReference>
<dbReference type="SMART" id="SM00439">
    <property type="entry name" value="BAH"/>
    <property type="match status" value="1"/>
</dbReference>
<feature type="region of interest" description="Disordered" evidence="5">
    <location>
        <begin position="1060"/>
        <end position="1106"/>
    </location>
</feature>
<dbReference type="PANTHER" id="PTHR47672:SF1">
    <property type="entry name" value="E3 UBIQUITIN-PROTEIN LIGASE SNT2"/>
    <property type="match status" value="1"/>
</dbReference>
<feature type="compositionally biased region" description="Low complexity" evidence="5">
    <location>
        <begin position="1"/>
        <end position="23"/>
    </location>
</feature>
<evidence type="ECO:0000259" key="8">
    <source>
        <dbReference type="PROSITE" id="PS51805"/>
    </source>
</evidence>
<evidence type="ECO:0000256" key="5">
    <source>
        <dbReference type="SAM" id="MobiDB-lite"/>
    </source>
</evidence>
<keyword evidence="2" id="KW-0863">Zinc-finger</keyword>
<dbReference type="Gene3D" id="3.30.40.10">
    <property type="entry name" value="Zinc/RING finger domain, C3HC4 (zinc finger)"/>
    <property type="match status" value="1"/>
</dbReference>
<keyword evidence="4" id="KW-0539">Nucleus</keyword>
<dbReference type="Pfam" id="PF01426">
    <property type="entry name" value="BAH"/>
    <property type="match status" value="1"/>
</dbReference>
<dbReference type="STRING" id="765915.A0A1Y2HS00"/>
<organism evidence="9 10">
    <name type="scientific">Catenaria anguillulae PL171</name>
    <dbReference type="NCBI Taxonomy" id="765915"/>
    <lineage>
        <taxon>Eukaryota</taxon>
        <taxon>Fungi</taxon>
        <taxon>Fungi incertae sedis</taxon>
        <taxon>Blastocladiomycota</taxon>
        <taxon>Blastocladiomycetes</taxon>
        <taxon>Blastocladiales</taxon>
        <taxon>Catenariaceae</taxon>
        <taxon>Catenaria</taxon>
    </lineage>
</organism>
<feature type="region of interest" description="Disordered" evidence="5">
    <location>
        <begin position="212"/>
        <end position="234"/>
    </location>
</feature>
<evidence type="ECO:0000259" key="6">
    <source>
        <dbReference type="PROSITE" id="PS51038"/>
    </source>
</evidence>
<dbReference type="Pfam" id="PF13832">
    <property type="entry name" value="zf-HC5HC2H_2"/>
    <property type="match status" value="1"/>
</dbReference>
<keyword evidence="10" id="KW-1185">Reference proteome</keyword>
<dbReference type="PROSITE" id="PS51156">
    <property type="entry name" value="ELM2"/>
    <property type="match status" value="1"/>
</dbReference>
<dbReference type="InterPro" id="IPR029617">
    <property type="entry name" value="Snt2"/>
</dbReference>
<dbReference type="Proteomes" id="UP000193411">
    <property type="component" value="Unassembled WGS sequence"/>
</dbReference>
<dbReference type="InterPro" id="IPR000949">
    <property type="entry name" value="ELM2_dom"/>
</dbReference>